<dbReference type="GO" id="GO:0016787">
    <property type="term" value="F:hydrolase activity"/>
    <property type="evidence" value="ECO:0007669"/>
    <property type="project" value="UniProtKB-KW"/>
</dbReference>
<dbReference type="EMBL" id="WMYY01000004">
    <property type="protein sequence ID" value="MTR66641.1"/>
    <property type="molecule type" value="Genomic_DNA"/>
</dbReference>
<reference evidence="2 3" key="1">
    <citation type="journal article" date="2019" name="Nat. Med.">
        <title>A library of human gut bacterial isolates paired with longitudinal multiomics data enables mechanistic microbiome research.</title>
        <authorList>
            <person name="Poyet M."/>
            <person name="Groussin M."/>
            <person name="Gibbons S.M."/>
            <person name="Avila-Pacheco J."/>
            <person name="Jiang X."/>
            <person name="Kearney S.M."/>
            <person name="Perrotta A.R."/>
            <person name="Berdy B."/>
            <person name="Zhao S."/>
            <person name="Lieberman T.D."/>
            <person name="Swanson P.K."/>
            <person name="Smith M."/>
            <person name="Roesemann S."/>
            <person name="Alexander J.E."/>
            <person name="Rich S.A."/>
            <person name="Livny J."/>
            <person name="Vlamakis H."/>
            <person name="Clish C."/>
            <person name="Bullock K."/>
            <person name="Deik A."/>
            <person name="Scott J."/>
            <person name="Pierce K.A."/>
            <person name="Xavier R.J."/>
            <person name="Alm E.J."/>
        </authorList>
    </citation>
    <scope>NUCLEOTIDE SEQUENCE</scope>
    <source>
        <strain evidence="1 3">BIOML-A12</strain>
        <strain evidence="2">BIOML-A6</strain>
    </source>
</reference>
<dbReference type="EMBL" id="WMZE01000002">
    <property type="protein sequence ID" value="MTS01106.1"/>
    <property type="molecule type" value="Genomic_DNA"/>
</dbReference>
<organism evidence="2">
    <name type="scientific">Streptococcus parasanguinis</name>
    <dbReference type="NCBI Taxonomy" id="1318"/>
    <lineage>
        <taxon>Bacteria</taxon>
        <taxon>Bacillati</taxon>
        <taxon>Bacillota</taxon>
        <taxon>Bacilli</taxon>
        <taxon>Lactobacillales</taxon>
        <taxon>Streptococcaceae</taxon>
        <taxon>Streptococcus</taxon>
    </lineage>
</organism>
<dbReference type="InterPro" id="IPR010315">
    <property type="entry name" value="DUF915_hydro-like"/>
</dbReference>
<dbReference type="AlphaFoldDB" id="A0A6A8V5M6"/>
<accession>A0A6A8V5M6</accession>
<dbReference type="Pfam" id="PF06028">
    <property type="entry name" value="DUF915"/>
    <property type="match status" value="1"/>
</dbReference>
<proteinExistence type="predicted"/>
<dbReference type="SUPFAM" id="SSF53474">
    <property type="entry name" value="alpha/beta-Hydrolases"/>
    <property type="match status" value="1"/>
</dbReference>
<evidence type="ECO:0000313" key="2">
    <source>
        <dbReference type="EMBL" id="MTS01106.1"/>
    </source>
</evidence>
<dbReference type="InterPro" id="IPR029058">
    <property type="entry name" value="AB_hydrolase_fold"/>
</dbReference>
<keyword evidence="2" id="KW-0378">Hydrolase</keyword>
<name>A0A6A8V5M6_STRPA</name>
<protein>
    <submittedName>
        <fullName evidence="2">Alpha/beta hydrolase</fullName>
    </submittedName>
</protein>
<comment type="caution">
    <text evidence="2">The sequence shown here is derived from an EMBL/GenBank/DDBJ whole genome shotgun (WGS) entry which is preliminary data.</text>
</comment>
<dbReference type="Gene3D" id="3.40.50.1820">
    <property type="entry name" value="alpha/beta hydrolase"/>
    <property type="match status" value="1"/>
</dbReference>
<evidence type="ECO:0000313" key="3">
    <source>
        <dbReference type="Proteomes" id="UP000460220"/>
    </source>
</evidence>
<gene>
    <name evidence="1" type="ORF">GMC73_05080</name>
    <name evidence="2" type="ORF">GMC90_04565</name>
</gene>
<evidence type="ECO:0000313" key="1">
    <source>
        <dbReference type="EMBL" id="MTR66641.1"/>
    </source>
</evidence>
<dbReference type="Proteomes" id="UP000460220">
    <property type="component" value="Unassembled WGS sequence"/>
</dbReference>
<sequence>MNKKSFYGLLLGLILLCISFFGKYQQKTQLDHTNYLQSSRPTLFFHGYGSSANAEKHMTDAAKKAGVTQTVITANVADDGQVRLTGTIPKGAVNPIIKVEYKNNRTPDPKVISNYAYQVVKKLQETYHFKEMNLVAHSMGNMSVLYYLLEHGSDENLPKIIKQVAIANHVAGIEGMNLPQGLTLDTQTGKPSAMNEQYQHLLALREVYPENQIDVLNIYGDIGGETDGSVLNVSSKALRYLVAERAKSYREEKIDGKGAQHSQLHENPIVDKLLIQFLWGK</sequence>